<evidence type="ECO:0000313" key="1">
    <source>
        <dbReference type="EMBL" id="KAF5927582.1"/>
    </source>
</evidence>
<protein>
    <submittedName>
        <fullName evidence="1">Uncharacterized protein</fullName>
    </submittedName>
</protein>
<keyword evidence="2" id="KW-1185">Reference proteome</keyword>
<organism evidence="1 2">
    <name type="scientific">Diceros bicornis minor</name>
    <name type="common">South-central black rhinoceros</name>
    <dbReference type="NCBI Taxonomy" id="77932"/>
    <lineage>
        <taxon>Eukaryota</taxon>
        <taxon>Metazoa</taxon>
        <taxon>Chordata</taxon>
        <taxon>Craniata</taxon>
        <taxon>Vertebrata</taxon>
        <taxon>Euteleostomi</taxon>
        <taxon>Mammalia</taxon>
        <taxon>Eutheria</taxon>
        <taxon>Laurasiatheria</taxon>
        <taxon>Perissodactyla</taxon>
        <taxon>Rhinocerotidae</taxon>
        <taxon>Diceros</taxon>
    </lineage>
</organism>
<dbReference type="AlphaFoldDB" id="A0A7J7FHM1"/>
<dbReference type="EMBL" id="JACDTQ010000575">
    <property type="protein sequence ID" value="KAF5927582.1"/>
    <property type="molecule type" value="Genomic_DNA"/>
</dbReference>
<dbReference type="Proteomes" id="UP000551758">
    <property type="component" value="Unassembled WGS sequence"/>
</dbReference>
<gene>
    <name evidence="1" type="ORF">HPG69_016222</name>
</gene>
<name>A0A7J7FHM1_DICBM</name>
<reference evidence="1 2" key="1">
    <citation type="journal article" date="2020" name="Mol. Biol. Evol.">
        <title>Interspecific Gene Flow and the Evolution of Specialization in Black and White Rhinoceros.</title>
        <authorList>
            <person name="Moodley Y."/>
            <person name="Westbury M.V."/>
            <person name="Russo I.M."/>
            <person name="Gopalakrishnan S."/>
            <person name="Rakotoarivelo A."/>
            <person name="Olsen R.A."/>
            <person name="Prost S."/>
            <person name="Tunstall T."/>
            <person name="Ryder O.A."/>
            <person name="Dalen L."/>
            <person name="Bruford M.W."/>
        </authorList>
    </citation>
    <scope>NUCLEOTIDE SEQUENCE [LARGE SCALE GENOMIC DNA]</scope>
    <source>
        <strain evidence="1">SBR-YM</strain>
        <tissue evidence="1">Skin</tissue>
    </source>
</reference>
<comment type="caution">
    <text evidence="1">The sequence shown here is derived from an EMBL/GenBank/DDBJ whole genome shotgun (WGS) entry which is preliminary data.</text>
</comment>
<proteinExistence type="predicted"/>
<evidence type="ECO:0000313" key="2">
    <source>
        <dbReference type="Proteomes" id="UP000551758"/>
    </source>
</evidence>
<sequence length="134" mass="15027">MSFRNQSTCCIYKNASEIKTTEENGVTFGEGTNLIQRILDGEIHAGFYLIQNSIGCDIPQRLELFKTGHKIKVDEERENFLETKIATLDQDRPLSLGSFVIPAFLHSSSEGFLLKMESLLPKQTKTKETAKDAA</sequence>
<accession>A0A7J7FHM1</accession>